<evidence type="ECO:0000259" key="9">
    <source>
        <dbReference type="PROSITE" id="PS50893"/>
    </source>
</evidence>
<evidence type="ECO:0000313" key="10">
    <source>
        <dbReference type="EMBL" id="MCT4372436.1"/>
    </source>
</evidence>
<evidence type="ECO:0000256" key="8">
    <source>
        <dbReference type="SAM" id="MobiDB-lite"/>
    </source>
</evidence>
<feature type="domain" description="ABC transporter" evidence="9">
    <location>
        <begin position="327"/>
        <end position="586"/>
    </location>
</feature>
<comment type="caution">
    <text evidence="10">The sequence shown here is derived from an EMBL/GenBank/DDBJ whole genome shotgun (WGS) entry which is preliminary data.</text>
</comment>
<accession>A0ABT2KNK8</accession>
<dbReference type="InterPro" id="IPR003439">
    <property type="entry name" value="ABC_transporter-like_ATP-bd"/>
</dbReference>
<name>A0ABT2KNK8_9RHOB</name>
<evidence type="ECO:0000256" key="5">
    <source>
        <dbReference type="ARBA" id="ARBA00022741"/>
    </source>
</evidence>
<keyword evidence="6 10" id="KW-0067">ATP-binding</keyword>
<keyword evidence="4" id="KW-1003">Cell membrane</keyword>
<dbReference type="RefSeq" id="WP_260349912.1">
    <property type="nucleotide sequence ID" value="NZ_NTHN02000045.1"/>
</dbReference>
<dbReference type="NCBIfam" id="NF008453">
    <property type="entry name" value="PRK11308.1"/>
    <property type="match status" value="2"/>
</dbReference>
<evidence type="ECO:0000256" key="4">
    <source>
        <dbReference type="ARBA" id="ARBA00022475"/>
    </source>
</evidence>
<dbReference type="NCBIfam" id="TIGR01727">
    <property type="entry name" value="oligo_HPY"/>
    <property type="match status" value="2"/>
</dbReference>
<dbReference type="GO" id="GO:0005524">
    <property type="term" value="F:ATP binding"/>
    <property type="evidence" value="ECO:0007669"/>
    <property type="project" value="UniProtKB-KW"/>
</dbReference>
<feature type="region of interest" description="Disordered" evidence="8">
    <location>
        <begin position="301"/>
        <end position="325"/>
    </location>
</feature>
<dbReference type="NCBIfam" id="NF007739">
    <property type="entry name" value="PRK10419.1"/>
    <property type="match status" value="2"/>
</dbReference>
<gene>
    <name evidence="10" type="ORF">CLG85_019820</name>
</gene>
<organism evidence="10 11">
    <name type="scientific">Alloyangia mangrovi</name>
    <dbReference type="NCBI Taxonomy" id="1779329"/>
    <lineage>
        <taxon>Bacteria</taxon>
        <taxon>Pseudomonadati</taxon>
        <taxon>Pseudomonadota</taxon>
        <taxon>Alphaproteobacteria</taxon>
        <taxon>Rhodobacterales</taxon>
        <taxon>Roseobacteraceae</taxon>
        <taxon>Alloyangia</taxon>
    </lineage>
</organism>
<evidence type="ECO:0000256" key="2">
    <source>
        <dbReference type="ARBA" id="ARBA00005417"/>
    </source>
</evidence>
<dbReference type="SMART" id="SM00382">
    <property type="entry name" value="AAA"/>
    <property type="match status" value="2"/>
</dbReference>
<dbReference type="PANTHER" id="PTHR43297">
    <property type="entry name" value="OLIGOPEPTIDE TRANSPORT ATP-BINDING PROTEIN APPD"/>
    <property type="match status" value="1"/>
</dbReference>
<evidence type="ECO:0000256" key="3">
    <source>
        <dbReference type="ARBA" id="ARBA00022448"/>
    </source>
</evidence>
<keyword evidence="7" id="KW-0472">Membrane</keyword>
<dbReference type="PROSITE" id="PS50893">
    <property type="entry name" value="ABC_TRANSPORTER_2"/>
    <property type="match status" value="2"/>
</dbReference>
<dbReference type="InterPro" id="IPR027417">
    <property type="entry name" value="P-loop_NTPase"/>
</dbReference>
<dbReference type="CDD" id="cd03257">
    <property type="entry name" value="ABC_NikE_OppD_transporters"/>
    <property type="match status" value="2"/>
</dbReference>
<evidence type="ECO:0000313" key="11">
    <source>
        <dbReference type="Proteomes" id="UP000217448"/>
    </source>
</evidence>
<evidence type="ECO:0000256" key="7">
    <source>
        <dbReference type="ARBA" id="ARBA00023136"/>
    </source>
</evidence>
<evidence type="ECO:0000256" key="1">
    <source>
        <dbReference type="ARBA" id="ARBA00004417"/>
    </source>
</evidence>
<dbReference type="Gene3D" id="3.40.50.300">
    <property type="entry name" value="P-loop containing nucleotide triphosphate hydrolases"/>
    <property type="match status" value="2"/>
</dbReference>
<dbReference type="SUPFAM" id="SSF52540">
    <property type="entry name" value="P-loop containing nucleoside triphosphate hydrolases"/>
    <property type="match status" value="2"/>
</dbReference>
<dbReference type="InterPro" id="IPR013563">
    <property type="entry name" value="Oligopep_ABC_C"/>
</dbReference>
<keyword evidence="5" id="KW-0547">Nucleotide-binding</keyword>
<dbReference type="Proteomes" id="UP000217448">
    <property type="component" value="Unassembled WGS sequence"/>
</dbReference>
<dbReference type="PROSITE" id="PS00211">
    <property type="entry name" value="ABC_TRANSPORTER_1"/>
    <property type="match status" value="2"/>
</dbReference>
<dbReference type="EMBL" id="NTHN02000045">
    <property type="protein sequence ID" value="MCT4372436.1"/>
    <property type="molecule type" value="Genomic_DNA"/>
</dbReference>
<reference evidence="11" key="1">
    <citation type="submission" date="2023-07" db="EMBL/GenBank/DDBJ databases">
        <title>Yangia mangrovi SAOS 153D genome.</title>
        <authorList>
            <person name="Verma A."/>
            <person name="Pal Y."/>
            <person name="Sundharam S."/>
            <person name="Bisht B."/>
            <person name="Srinivasan K."/>
        </authorList>
    </citation>
    <scope>NUCLEOTIDE SEQUENCE [LARGE SCALE GENOMIC DNA]</scope>
    <source>
        <strain evidence="11">SAOS 153D</strain>
    </source>
</reference>
<feature type="domain" description="ABC transporter" evidence="9">
    <location>
        <begin position="5"/>
        <end position="255"/>
    </location>
</feature>
<keyword evidence="11" id="KW-1185">Reference proteome</keyword>
<comment type="subcellular location">
    <subcellularLocation>
        <location evidence="1">Cell inner membrane</location>
        <topology evidence="1">Peripheral membrane protein</topology>
    </subcellularLocation>
</comment>
<proteinExistence type="inferred from homology"/>
<dbReference type="InterPro" id="IPR003593">
    <property type="entry name" value="AAA+_ATPase"/>
</dbReference>
<keyword evidence="3" id="KW-0813">Transport</keyword>
<dbReference type="Pfam" id="PF00005">
    <property type="entry name" value="ABC_tran"/>
    <property type="match status" value="2"/>
</dbReference>
<dbReference type="Pfam" id="PF08352">
    <property type="entry name" value="oligo_HPY"/>
    <property type="match status" value="2"/>
</dbReference>
<dbReference type="PANTHER" id="PTHR43297:SF2">
    <property type="entry name" value="DIPEPTIDE TRANSPORT ATP-BINDING PROTEIN DPPD"/>
    <property type="match status" value="1"/>
</dbReference>
<protein>
    <submittedName>
        <fullName evidence="10">ABC transporter ATP-binding protein</fullName>
    </submittedName>
</protein>
<evidence type="ECO:0000256" key="6">
    <source>
        <dbReference type="ARBA" id="ARBA00022840"/>
    </source>
</evidence>
<dbReference type="InterPro" id="IPR017871">
    <property type="entry name" value="ABC_transporter-like_CS"/>
</dbReference>
<comment type="similarity">
    <text evidence="2">Belongs to the ABC transporter superfamily.</text>
</comment>
<sequence>MTAALEVRGLTTRFETRKGPVTAVNDVSFSVQPGRIMGLVGESGSGKSVTGFSVLGLIDEPGRVTGGQVLVQGTDLRALPPDALRRMRGSKVSMVFQDPMMTLNPVLRVGDQMAMAVRVHEKMSKRAAWDRARQALETVGIPAPAERLQAYPHQLSGGMRQRVAIAMALLHRPAVIIADEPTTALDVSIQGQILAEVRRLADETGTAIVWVTHDLAVISSLADDISVMYAGRIVESGTAEQVIGSPRHPYTRGLIDSVPSLHEPGAKLPQIPGATPQLANLPSGCPFRPRCAFATEACASPPSPARGAWAPRPVPSSAGGDMTDPLLKIDTVSKRFSRKPGLLGRGIDRITGRSSESTVHALTDVSLEVTRGEVLGIVGESGCGKSTLGRIVAGIYAPTEGAVTLDGTPVARGSDHGIEKLTTRVQMIHQDPFASLNPRMKVGETIAEGPRVHRIVEPARLRARVAELLEQVGLEGAYADRLPHQFSGGQRQRIAIARALAMEPELLVLDEAVASLDVSIQAQVLNLFIDLRRELDLTALFISHDLSVVRHVCDRVAIMYLGRVVELTSAARLYARPMHPYTEALFASVPTLGTGRAAFHPIKGEIPSPLNPPKGCAFHPRCPLAGPRCRIEVPRLAAPETGHSVACHLHDGGTGAAEAAA</sequence>
<dbReference type="InterPro" id="IPR050388">
    <property type="entry name" value="ABC_Ni/Peptide_Import"/>
</dbReference>